<evidence type="ECO:0000313" key="3">
    <source>
        <dbReference type="Ensembl" id="ENSPMGP00000024164.1"/>
    </source>
</evidence>
<dbReference type="STRING" id="409849.ENSPMGP00000024164"/>
<dbReference type="Proteomes" id="UP000261520">
    <property type="component" value="Unplaced"/>
</dbReference>
<name>A0A3B4B6I9_9GOBI</name>
<keyword evidence="4" id="KW-1185">Reference proteome</keyword>
<dbReference type="Ensembl" id="ENSPMGT00000025746.1">
    <property type="protein sequence ID" value="ENSPMGP00000024164.1"/>
    <property type="gene ID" value="ENSPMGG00000019546.1"/>
</dbReference>
<dbReference type="InterPro" id="IPR013087">
    <property type="entry name" value="Znf_C2H2_type"/>
</dbReference>
<keyword evidence="1" id="KW-0863">Zinc-finger</keyword>
<accession>A0A3B4B6I9</accession>
<dbReference type="GO" id="GO:0008270">
    <property type="term" value="F:zinc ion binding"/>
    <property type="evidence" value="ECO:0007669"/>
    <property type="project" value="UniProtKB-KW"/>
</dbReference>
<keyword evidence="1" id="KW-0862">Zinc</keyword>
<sequence>MASGYPPPFEGTGEVKEGFLCPLCLKDLQSFYQLQDHYEEEHSGDDRHFILFVANNIISVF</sequence>
<evidence type="ECO:0000256" key="1">
    <source>
        <dbReference type="PROSITE-ProRule" id="PRU00042"/>
    </source>
</evidence>
<protein>
    <recommendedName>
        <fullName evidence="2">C2H2-type domain-containing protein</fullName>
    </recommendedName>
</protein>
<reference evidence="3" key="2">
    <citation type="submission" date="2025-09" db="UniProtKB">
        <authorList>
            <consortium name="Ensembl"/>
        </authorList>
    </citation>
    <scope>IDENTIFICATION</scope>
</reference>
<keyword evidence="1" id="KW-0479">Metal-binding</keyword>
<dbReference type="AlphaFoldDB" id="A0A3B4B6I9"/>
<evidence type="ECO:0000313" key="4">
    <source>
        <dbReference type="Proteomes" id="UP000261520"/>
    </source>
</evidence>
<organism evidence="3 4">
    <name type="scientific">Periophthalmus magnuspinnatus</name>
    <dbReference type="NCBI Taxonomy" id="409849"/>
    <lineage>
        <taxon>Eukaryota</taxon>
        <taxon>Metazoa</taxon>
        <taxon>Chordata</taxon>
        <taxon>Craniata</taxon>
        <taxon>Vertebrata</taxon>
        <taxon>Euteleostomi</taxon>
        <taxon>Actinopterygii</taxon>
        <taxon>Neopterygii</taxon>
        <taxon>Teleostei</taxon>
        <taxon>Neoteleostei</taxon>
        <taxon>Acanthomorphata</taxon>
        <taxon>Gobiaria</taxon>
        <taxon>Gobiiformes</taxon>
        <taxon>Gobioidei</taxon>
        <taxon>Gobiidae</taxon>
        <taxon>Oxudercinae</taxon>
        <taxon>Periophthalmus</taxon>
    </lineage>
</organism>
<proteinExistence type="predicted"/>
<reference evidence="3" key="1">
    <citation type="submission" date="2025-08" db="UniProtKB">
        <authorList>
            <consortium name="Ensembl"/>
        </authorList>
    </citation>
    <scope>IDENTIFICATION</scope>
</reference>
<dbReference type="PROSITE" id="PS50157">
    <property type="entry name" value="ZINC_FINGER_C2H2_2"/>
    <property type="match status" value="1"/>
</dbReference>
<evidence type="ECO:0000259" key="2">
    <source>
        <dbReference type="PROSITE" id="PS50157"/>
    </source>
</evidence>
<dbReference type="PROSITE" id="PS00028">
    <property type="entry name" value="ZINC_FINGER_C2H2_1"/>
    <property type="match status" value="1"/>
</dbReference>
<feature type="domain" description="C2H2-type" evidence="2">
    <location>
        <begin position="19"/>
        <end position="47"/>
    </location>
</feature>